<dbReference type="Gene3D" id="1.20.1280.290">
    <property type="match status" value="1"/>
</dbReference>
<feature type="transmembrane region" description="Helical" evidence="1">
    <location>
        <begin position="62"/>
        <end position="79"/>
    </location>
</feature>
<reference evidence="2" key="1">
    <citation type="journal article" date="2015" name="Nature">
        <title>Complex archaea that bridge the gap between prokaryotes and eukaryotes.</title>
        <authorList>
            <person name="Spang A."/>
            <person name="Saw J.H."/>
            <person name="Jorgensen S.L."/>
            <person name="Zaremba-Niedzwiedzka K."/>
            <person name="Martijn J."/>
            <person name="Lind A.E."/>
            <person name="van Eijk R."/>
            <person name="Schleper C."/>
            <person name="Guy L."/>
            <person name="Ettema T.J."/>
        </authorList>
    </citation>
    <scope>NUCLEOTIDE SEQUENCE</scope>
</reference>
<sequence length="81" mass="8804">MITSIIGWIGVACIVACNFPQLISALKYGCKVRVHKTTYSLLLIGIACHLVLAIAIGEPVFIASNTISFICIGVVRWKLRT</sequence>
<protein>
    <submittedName>
        <fullName evidence="2">Uncharacterized protein</fullName>
    </submittedName>
</protein>
<comment type="caution">
    <text evidence="2">The sequence shown here is derived from an EMBL/GenBank/DDBJ whole genome shotgun (WGS) entry which is preliminary data.</text>
</comment>
<dbReference type="EMBL" id="LAZR01069604">
    <property type="protein sequence ID" value="KKK47391.1"/>
    <property type="molecule type" value="Genomic_DNA"/>
</dbReference>
<keyword evidence="1" id="KW-1133">Transmembrane helix</keyword>
<gene>
    <name evidence="2" type="ORF">LCGC14_3155680</name>
</gene>
<name>A0A0F8YHA4_9ZZZZ</name>
<proteinExistence type="predicted"/>
<dbReference type="AlphaFoldDB" id="A0A0F8YHA4"/>
<evidence type="ECO:0000313" key="2">
    <source>
        <dbReference type="EMBL" id="KKK47391.1"/>
    </source>
</evidence>
<feature type="transmembrane region" description="Helical" evidence="1">
    <location>
        <begin position="38"/>
        <end position="56"/>
    </location>
</feature>
<keyword evidence="1" id="KW-0812">Transmembrane</keyword>
<accession>A0A0F8YHA4</accession>
<organism evidence="2">
    <name type="scientific">marine sediment metagenome</name>
    <dbReference type="NCBI Taxonomy" id="412755"/>
    <lineage>
        <taxon>unclassified sequences</taxon>
        <taxon>metagenomes</taxon>
        <taxon>ecological metagenomes</taxon>
    </lineage>
</organism>
<evidence type="ECO:0000256" key="1">
    <source>
        <dbReference type="SAM" id="Phobius"/>
    </source>
</evidence>
<keyword evidence="1" id="KW-0472">Membrane</keyword>
<feature type="transmembrane region" description="Helical" evidence="1">
    <location>
        <begin position="6"/>
        <end position="26"/>
    </location>
</feature>